<comment type="function">
    <text evidence="23">Oxidized purine nucleoside triphosphate hydrolase which is a prominent sanitizer of the oxidized nucleotide pool. Catalyzes the hydrolysis of 2-oxo-dATP (2-hydroxy-dATP) into 2-oxo-dAMP. Also has a significant hydrolase activity toward 2-oxo-ATP, 8-oxo-dGTP and 8-oxo-dATP. Through the hydrolysis of oxidized purine nucleoside triphosphates, prevents their incorporation into DNA and the subsequent transversions A:T to C:G and G:C to T:A. Also catalyzes the hydrolysis of methylated purine nucleoside triphosphate preventing their integration into DNA. Through this antimutagenic activity protects cells from oxidative stress.</text>
</comment>
<comment type="similarity">
    <text evidence="3">Belongs to the Nudix hydrolase family.</text>
</comment>
<dbReference type="EMBL" id="BPWL01000005">
    <property type="protein sequence ID" value="GJJ10750.1"/>
    <property type="molecule type" value="Genomic_DNA"/>
</dbReference>
<comment type="catalytic activity">
    <reaction evidence="22">
        <text>N(6)-methyl-dATP + H2O = N(6)-methyl-dAMP + diphosphate + H(+)</text>
        <dbReference type="Rhea" id="RHEA:67604"/>
        <dbReference type="ChEBI" id="CHEBI:15377"/>
        <dbReference type="ChEBI" id="CHEBI:15378"/>
        <dbReference type="ChEBI" id="CHEBI:33019"/>
        <dbReference type="ChEBI" id="CHEBI:169976"/>
        <dbReference type="ChEBI" id="CHEBI:172872"/>
    </reaction>
    <physiologicalReaction direction="left-to-right" evidence="22">
        <dbReference type="Rhea" id="RHEA:67605"/>
    </physiologicalReaction>
</comment>
<dbReference type="Pfam" id="PF00293">
    <property type="entry name" value="NUDIX"/>
    <property type="match status" value="1"/>
</dbReference>
<evidence type="ECO:0000256" key="4">
    <source>
        <dbReference type="ARBA" id="ARBA00011245"/>
    </source>
</evidence>
<evidence type="ECO:0000256" key="1">
    <source>
        <dbReference type="ARBA" id="ARBA00001946"/>
    </source>
</evidence>
<keyword evidence="5" id="KW-0479">Metal-binding</keyword>
<organism evidence="25 26">
    <name type="scientific">Clathrus columnatus</name>
    <dbReference type="NCBI Taxonomy" id="1419009"/>
    <lineage>
        <taxon>Eukaryota</taxon>
        <taxon>Fungi</taxon>
        <taxon>Dikarya</taxon>
        <taxon>Basidiomycota</taxon>
        <taxon>Agaricomycotina</taxon>
        <taxon>Agaricomycetes</taxon>
        <taxon>Phallomycetidae</taxon>
        <taxon>Phallales</taxon>
        <taxon>Clathraceae</taxon>
        <taxon>Clathrus</taxon>
    </lineage>
</organism>
<name>A0AAV5AFN1_9AGAM</name>
<evidence type="ECO:0000259" key="24">
    <source>
        <dbReference type="PROSITE" id="PS51462"/>
    </source>
</evidence>
<evidence type="ECO:0000256" key="18">
    <source>
        <dbReference type="ARBA" id="ARBA00031927"/>
    </source>
</evidence>
<evidence type="ECO:0000256" key="8">
    <source>
        <dbReference type="ARBA" id="ARBA00023242"/>
    </source>
</evidence>
<evidence type="ECO:0000256" key="6">
    <source>
        <dbReference type="ARBA" id="ARBA00022801"/>
    </source>
</evidence>
<dbReference type="InterPro" id="IPR003563">
    <property type="entry name" value="8ODP"/>
</dbReference>
<proteinExistence type="inferred from homology"/>
<comment type="subunit">
    <text evidence="4">Monomer.</text>
</comment>
<comment type="catalytic activity">
    <reaction evidence="20">
        <text>N(6)-methyl-ATP + H2O = N(6)-methyl-AMP + diphosphate + H(+)</text>
        <dbReference type="Rhea" id="RHEA:67608"/>
        <dbReference type="ChEBI" id="CHEBI:15377"/>
        <dbReference type="ChEBI" id="CHEBI:15378"/>
        <dbReference type="ChEBI" id="CHEBI:33019"/>
        <dbReference type="ChEBI" id="CHEBI:144842"/>
        <dbReference type="ChEBI" id="CHEBI:172873"/>
    </reaction>
    <physiologicalReaction direction="left-to-right" evidence="20">
        <dbReference type="Rhea" id="RHEA:67609"/>
    </physiologicalReaction>
</comment>
<evidence type="ECO:0000256" key="3">
    <source>
        <dbReference type="ARBA" id="ARBA00005582"/>
    </source>
</evidence>
<dbReference type="GO" id="GO:0008413">
    <property type="term" value="F:8-oxo-7,8-dihydroguanosine triphosphate pyrophosphatase activity"/>
    <property type="evidence" value="ECO:0007669"/>
    <property type="project" value="InterPro"/>
</dbReference>
<comment type="catalytic activity">
    <reaction evidence="10">
        <text>2-oxo-dATP + H2O = 2-oxo-dAMP + diphosphate + H(+)</text>
        <dbReference type="Rhea" id="RHEA:31583"/>
        <dbReference type="ChEBI" id="CHEBI:15377"/>
        <dbReference type="ChEBI" id="CHEBI:15378"/>
        <dbReference type="ChEBI" id="CHEBI:33019"/>
        <dbReference type="ChEBI" id="CHEBI:63212"/>
        <dbReference type="ChEBI" id="CHEBI:77897"/>
        <dbReference type="EC" id="3.6.1.56"/>
    </reaction>
    <physiologicalReaction direction="left-to-right" evidence="10">
        <dbReference type="Rhea" id="RHEA:31584"/>
    </physiologicalReaction>
</comment>
<evidence type="ECO:0000256" key="22">
    <source>
        <dbReference type="ARBA" id="ARBA00049032"/>
    </source>
</evidence>
<evidence type="ECO:0000256" key="9">
    <source>
        <dbReference type="ARBA" id="ARBA00024448"/>
    </source>
</evidence>
<evidence type="ECO:0000256" key="13">
    <source>
        <dbReference type="ARBA" id="ARBA00026103"/>
    </source>
</evidence>
<dbReference type="SUPFAM" id="SSF55811">
    <property type="entry name" value="Nudix"/>
    <property type="match status" value="1"/>
</dbReference>
<evidence type="ECO:0000256" key="14">
    <source>
        <dbReference type="ARBA" id="ARBA00026218"/>
    </source>
</evidence>
<dbReference type="GO" id="GO:0005634">
    <property type="term" value="C:nucleus"/>
    <property type="evidence" value="ECO:0007669"/>
    <property type="project" value="UniProtKB-SubCell"/>
</dbReference>
<evidence type="ECO:0000256" key="19">
    <source>
        <dbReference type="ARBA" id="ARBA00032071"/>
    </source>
</evidence>
<dbReference type="CDD" id="cd03427">
    <property type="entry name" value="NUDIX_MTH1_Nudt1"/>
    <property type="match status" value="1"/>
</dbReference>
<comment type="catalytic activity">
    <reaction evidence="9">
        <text>8-oxo-dATP + H2O = 8-oxo-dAMP + diphosphate + H(+)</text>
        <dbReference type="Rhea" id="RHEA:65396"/>
        <dbReference type="ChEBI" id="CHEBI:15377"/>
        <dbReference type="ChEBI" id="CHEBI:15378"/>
        <dbReference type="ChEBI" id="CHEBI:33019"/>
        <dbReference type="ChEBI" id="CHEBI:71361"/>
        <dbReference type="ChEBI" id="CHEBI:172871"/>
    </reaction>
    <physiologicalReaction direction="left-to-right" evidence="9">
        <dbReference type="Rhea" id="RHEA:65397"/>
    </physiologicalReaction>
</comment>
<comment type="catalytic activity">
    <reaction evidence="12">
        <text>2-oxo-ATP + H2O = 2-oxo-AMP + diphosphate + H(+)</text>
        <dbReference type="Rhea" id="RHEA:67392"/>
        <dbReference type="ChEBI" id="CHEBI:15377"/>
        <dbReference type="ChEBI" id="CHEBI:15378"/>
        <dbReference type="ChEBI" id="CHEBI:33019"/>
        <dbReference type="ChEBI" id="CHEBI:71395"/>
        <dbReference type="ChEBI" id="CHEBI:172878"/>
    </reaction>
    <physiologicalReaction direction="left-to-right" evidence="12">
        <dbReference type="Rhea" id="RHEA:67393"/>
    </physiologicalReaction>
</comment>
<dbReference type="GO" id="GO:0046872">
    <property type="term" value="F:metal ion binding"/>
    <property type="evidence" value="ECO:0007669"/>
    <property type="project" value="UniProtKB-KW"/>
</dbReference>
<evidence type="ECO:0000256" key="21">
    <source>
        <dbReference type="ARBA" id="ARBA00048894"/>
    </source>
</evidence>
<evidence type="ECO:0000256" key="11">
    <source>
        <dbReference type="ARBA" id="ARBA00024486"/>
    </source>
</evidence>
<dbReference type="Gene3D" id="3.90.79.10">
    <property type="entry name" value="Nucleoside Triphosphate Pyrophosphohydrolase"/>
    <property type="match status" value="1"/>
</dbReference>
<evidence type="ECO:0000256" key="15">
    <source>
        <dbReference type="ARBA" id="ARBA00029673"/>
    </source>
</evidence>
<comment type="subcellular location">
    <subcellularLocation>
        <location evidence="2">Nucleus</location>
    </subcellularLocation>
</comment>
<keyword evidence="26" id="KW-1185">Reference proteome</keyword>
<evidence type="ECO:0000256" key="16">
    <source>
        <dbReference type="ARBA" id="ARBA00030634"/>
    </source>
</evidence>
<dbReference type="Proteomes" id="UP001050691">
    <property type="component" value="Unassembled WGS sequence"/>
</dbReference>
<gene>
    <name evidence="25" type="ORF">Clacol_004978</name>
</gene>
<keyword evidence="7" id="KW-0460">Magnesium</keyword>
<evidence type="ECO:0000256" key="20">
    <source>
        <dbReference type="ARBA" id="ARBA00048002"/>
    </source>
</evidence>
<accession>A0AAV5AFN1</accession>
<protein>
    <recommendedName>
        <fullName evidence="14">Oxidized purine nucleoside triphosphate hydrolase</fullName>
        <ecNumber evidence="13">3.6.1.56</ecNumber>
    </recommendedName>
    <alternativeName>
        <fullName evidence="18">2-hydroxy-dATP diphosphatase</fullName>
    </alternativeName>
    <alternativeName>
        <fullName evidence="17">7,8-dihydro-8-oxoguanine triphosphatase</fullName>
    </alternativeName>
    <alternativeName>
        <fullName evidence="16">8-oxo-dGTPase</fullName>
    </alternativeName>
    <alternativeName>
        <fullName evidence="19">Methylated purine nucleoside triphosphate hydrolase</fullName>
    </alternativeName>
    <alternativeName>
        <fullName evidence="15">Nucleoside diphosphate-linked moiety X motif 1</fullName>
    </alternativeName>
</protein>
<evidence type="ECO:0000256" key="23">
    <source>
        <dbReference type="ARBA" id="ARBA00053094"/>
    </source>
</evidence>
<dbReference type="InterPro" id="IPR000086">
    <property type="entry name" value="NUDIX_hydrolase_dom"/>
</dbReference>
<dbReference type="PANTHER" id="PTHR43758:SF2">
    <property type="entry name" value="OXIDIZED PURINE NUCLEOSIDE TRIPHOSPHATE HYDROLASE"/>
    <property type="match status" value="1"/>
</dbReference>
<evidence type="ECO:0000256" key="10">
    <source>
        <dbReference type="ARBA" id="ARBA00024459"/>
    </source>
</evidence>
<evidence type="ECO:0000256" key="5">
    <source>
        <dbReference type="ARBA" id="ARBA00022723"/>
    </source>
</evidence>
<comment type="cofactor">
    <cofactor evidence="1">
        <name>Mg(2+)</name>
        <dbReference type="ChEBI" id="CHEBI:18420"/>
    </cofactor>
</comment>
<evidence type="ECO:0000256" key="12">
    <source>
        <dbReference type="ARBA" id="ARBA00024596"/>
    </source>
</evidence>
<dbReference type="GO" id="GO:0008828">
    <property type="term" value="F:dATP diphosphatase activity"/>
    <property type="evidence" value="ECO:0007669"/>
    <property type="project" value="UniProtKB-EC"/>
</dbReference>
<evidence type="ECO:0000313" key="25">
    <source>
        <dbReference type="EMBL" id="GJJ10750.1"/>
    </source>
</evidence>
<evidence type="ECO:0000256" key="17">
    <source>
        <dbReference type="ARBA" id="ARBA00030682"/>
    </source>
</evidence>
<reference evidence="25" key="1">
    <citation type="submission" date="2021-10" db="EMBL/GenBank/DDBJ databases">
        <title>De novo Genome Assembly of Clathrus columnatus (Basidiomycota, Fungi) Using Illumina and Nanopore Sequence Data.</title>
        <authorList>
            <person name="Ogiso-Tanaka E."/>
            <person name="Itagaki H."/>
            <person name="Hosoya T."/>
            <person name="Hosaka K."/>
        </authorList>
    </citation>
    <scope>NUCLEOTIDE SEQUENCE</scope>
    <source>
        <strain evidence="25">MO-923</strain>
    </source>
</reference>
<dbReference type="PANTHER" id="PTHR43758">
    <property type="entry name" value="7,8-DIHYDRO-8-OXOGUANINE TRIPHOSPHATASE"/>
    <property type="match status" value="1"/>
</dbReference>
<comment type="catalytic activity">
    <reaction evidence="21">
        <text>O(6)-methyl-dGTP + H2O = O(6)-methyl-dGMP + diphosphate + H(+)</text>
        <dbReference type="Rhea" id="RHEA:67600"/>
        <dbReference type="ChEBI" id="CHEBI:15377"/>
        <dbReference type="ChEBI" id="CHEBI:15378"/>
        <dbReference type="ChEBI" id="CHEBI:33019"/>
        <dbReference type="ChEBI" id="CHEBI:169974"/>
        <dbReference type="ChEBI" id="CHEBI:169975"/>
    </reaction>
    <physiologicalReaction direction="left-to-right" evidence="21">
        <dbReference type="Rhea" id="RHEA:67601"/>
    </physiologicalReaction>
</comment>
<dbReference type="PRINTS" id="PR01403">
    <property type="entry name" value="8OXTPHPHTASE"/>
</dbReference>
<evidence type="ECO:0000313" key="26">
    <source>
        <dbReference type="Proteomes" id="UP001050691"/>
    </source>
</evidence>
<evidence type="ECO:0000256" key="2">
    <source>
        <dbReference type="ARBA" id="ARBA00004123"/>
    </source>
</evidence>
<dbReference type="EC" id="3.6.1.56" evidence="13"/>
<evidence type="ECO:0000256" key="7">
    <source>
        <dbReference type="ARBA" id="ARBA00022842"/>
    </source>
</evidence>
<comment type="caution">
    <text evidence="25">The sequence shown here is derived from an EMBL/GenBank/DDBJ whole genome shotgun (WGS) entry which is preliminary data.</text>
</comment>
<dbReference type="AlphaFoldDB" id="A0AAV5AFN1"/>
<keyword evidence="6" id="KW-0378">Hydrolase</keyword>
<dbReference type="GO" id="GO:0042262">
    <property type="term" value="P:DNA protection"/>
    <property type="evidence" value="ECO:0007669"/>
    <property type="project" value="InterPro"/>
</dbReference>
<comment type="catalytic activity">
    <reaction evidence="11">
        <text>8-oxo-dGTP + H2O = 8-oxo-dGMP + diphosphate + H(+)</text>
        <dbReference type="Rhea" id="RHEA:31575"/>
        <dbReference type="ChEBI" id="CHEBI:15377"/>
        <dbReference type="ChEBI" id="CHEBI:15378"/>
        <dbReference type="ChEBI" id="CHEBI:33019"/>
        <dbReference type="ChEBI" id="CHEBI:63224"/>
        <dbReference type="ChEBI" id="CHEBI:77896"/>
    </reaction>
    <physiologicalReaction direction="left-to-right" evidence="11">
        <dbReference type="Rhea" id="RHEA:31576"/>
    </physiologicalReaction>
</comment>
<dbReference type="InterPro" id="IPR015797">
    <property type="entry name" value="NUDIX_hydrolase-like_dom_sf"/>
</dbReference>
<dbReference type="GO" id="GO:0005737">
    <property type="term" value="C:cytoplasm"/>
    <property type="evidence" value="ECO:0007669"/>
    <property type="project" value="TreeGrafter"/>
</dbReference>
<dbReference type="InterPro" id="IPR020084">
    <property type="entry name" value="NUDIX_hydrolase_CS"/>
</dbReference>
<dbReference type="PROSITE" id="PS00893">
    <property type="entry name" value="NUDIX_BOX"/>
    <property type="match status" value="1"/>
</dbReference>
<keyword evidence="8" id="KW-0539">Nucleus</keyword>
<dbReference type="PROSITE" id="PS51462">
    <property type="entry name" value="NUDIX"/>
    <property type="match status" value="1"/>
</dbReference>
<sequence length="228" mass="25608">MSIPPGLPPNTMTALPSISGRHPDYKDDWMDIPRTKLYTNVFVWDEIERKILLGYKKRGFGMGLYNGFGGKVESGETVSEAALRELKEESGISANIVHCGTLLFFAKGESCAHLVEVFRATSFAGDPTESEEMRPDWYALSLPDSDENSRTRKQDPFEEAAAIMSNDLPSIPFDHMWPDVPLWFPLMLSEKRFIGRVDFAKFKDDATGTLKDAMVKWWIGTITATSDS</sequence>
<feature type="domain" description="Nudix hydrolase" evidence="24">
    <location>
        <begin position="34"/>
        <end position="186"/>
    </location>
</feature>